<keyword evidence="9" id="KW-0456">Lyase</keyword>
<keyword evidence="4" id="KW-0004">4Fe-4S</keyword>
<dbReference type="InterPro" id="IPR034405">
    <property type="entry name" value="F420"/>
</dbReference>
<protein>
    <recommendedName>
        <fullName evidence="3">7,8-didemethyl-8-hydroxy-5-deazariboflavin synthase</fullName>
        <ecNumber evidence="3">4.3.1.32</ecNumber>
    </recommendedName>
</protein>
<accession>A0A932M1G4</accession>
<proteinExistence type="inferred from homology"/>
<dbReference type="NCBIfam" id="NF004884">
    <property type="entry name" value="PRK06245.1"/>
    <property type="match status" value="1"/>
</dbReference>
<evidence type="ECO:0000313" key="13">
    <source>
        <dbReference type="Proteomes" id="UP000741360"/>
    </source>
</evidence>
<dbReference type="SMART" id="SM00729">
    <property type="entry name" value="Elp3"/>
    <property type="match status" value="1"/>
</dbReference>
<reference evidence="12" key="1">
    <citation type="submission" date="2020-07" db="EMBL/GenBank/DDBJ databases">
        <title>Huge and variable diversity of episymbiotic CPR bacteria and DPANN archaea in groundwater ecosystems.</title>
        <authorList>
            <person name="He C.Y."/>
            <person name="Keren R."/>
            <person name="Whittaker M."/>
            <person name="Farag I.F."/>
            <person name="Doudna J."/>
            <person name="Cate J.H.D."/>
            <person name="Banfield J.F."/>
        </authorList>
    </citation>
    <scope>NUCLEOTIDE SEQUENCE</scope>
    <source>
        <strain evidence="12">NC_groundwater_717_Ag_S-0.2um_59_8</strain>
    </source>
</reference>
<evidence type="ECO:0000256" key="10">
    <source>
        <dbReference type="ARBA" id="ARBA00048974"/>
    </source>
</evidence>
<evidence type="ECO:0000313" key="12">
    <source>
        <dbReference type="EMBL" id="MBI3014801.1"/>
    </source>
</evidence>
<evidence type="ECO:0000256" key="5">
    <source>
        <dbReference type="ARBA" id="ARBA00022691"/>
    </source>
</evidence>
<comment type="catalytic activity">
    <reaction evidence="10">
        <text>5-amino-5-(4-hydroxybenzyl)-6-(D-ribitylimino)-5,6-dihydrouracil + S-adenosyl-L-methionine = 7,8-didemethyl-8-hydroxy-5-deazariboflavin + 5'-deoxyadenosine + L-methionine + NH4(+) + H(+)</text>
        <dbReference type="Rhea" id="RHEA:55204"/>
        <dbReference type="ChEBI" id="CHEBI:15378"/>
        <dbReference type="ChEBI" id="CHEBI:17319"/>
        <dbReference type="ChEBI" id="CHEBI:28938"/>
        <dbReference type="ChEBI" id="CHEBI:57844"/>
        <dbReference type="ChEBI" id="CHEBI:59789"/>
        <dbReference type="ChEBI" id="CHEBI:59904"/>
        <dbReference type="ChEBI" id="CHEBI:85936"/>
        <dbReference type="EC" id="4.3.1.32"/>
    </reaction>
</comment>
<evidence type="ECO:0000256" key="4">
    <source>
        <dbReference type="ARBA" id="ARBA00022485"/>
    </source>
</evidence>
<dbReference type="InterPro" id="IPR013785">
    <property type="entry name" value="Aldolase_TIM"/>
</dbReference>
<evidence type="ECO:0000259" key="11">
    <source>
        <dbReference type="PROSITE" id="PS51918"/>
    </source>
</evidence>
<evidence type="ECO:0000256" key="7">
    <source>
        <dbReference type="ARBA" id="ARBA00023004"/>
    </source>
</evidence>
<dbReference type="InterPro" id="IPR019939">
    <property type="entry name" value="CofG_family"/>
</dbReference>
<dbReference type="InterPro" id="IPR058240">
    <property type="entry name" value="rSAM_sf"/>
</dbReference>
<dbReference type="SFLD" id="SFLDS00029">
    <property type="entry name" value="Radical_SAM"/>
    <property type="match status" value="1"/>
</dbReference>
<dbReference type="AlphaFoldDB" id="A0A932M1G4"/>
<dbReference type="Pfam" id="PF04055">
    <property type="entry name" value="Radical_SAM"/>
    <property type="match status" value="1"/>
</dbReference>
<evidence type="ECO:0000256" key="3">
    <source>
        <dbReference type="ARBA" id="ARBA00012126"/>
    </source>
</evidence>
<evidence type="ECO:0000256" key="6">
    <source>
        <dbReference type="ARBA" id="ARBA00022723"/>
    </source>
</evidence>
<dbReference type="HAMAP" id="MF_01611">
    <property type="entry name" value="FO_synth_sub1"/>
    <property type="match status" value="1"/>
</dbReference>
<evidence type="ECO:0000256" key="9">
    <source>
        <dbReference type="ARBA" id="ARBA00023239"/>
    </source>
</evidence>
<gene>
    <name evidence="12" type="primary">cofG</name>
    <name evidence="12" type="ORF">HYY65_07040</name>
</gene>
<comment type="cofactor">
    <cofactor evidence="1">
        <name>[4Fe-4S] cluster</name>
        <dbReference type="ChEBI" id="CHEBI:49883"/>
    </cofactor>
</comment>
<dbReference type="PANTHER" id="PTHR43076">
    <property type="entry name" value="FO SYNTHASE (COFH)"/>
    <property type="match status" value="1"/>
</dbReference>
<evidence type="ECO:0000256" key="2">
    <source>
        <dbReference type="ARBA" id="ARBA00004712"/>
    </source>
</evidence>
<dbReference type="GO" id="GO:0044689">
    <property type="term" value="F:7,8-didemethyl-8-hydroxy-5-deazariboflavin synthase activity"/>
    <property type="evidence" value="ECO:0007669"/>
    <property type="project" value="UniProtKB-EC"/>
</dbReference>
<keyword evidence="8" id="KW-0411">Iron-sulfur</keyword>
<keyword evidence="6" id="KW-0479">Metal-binding</keyword>
<dbReference type="SFLD" id="SFLDF00294">
    <property type="entry name" value="7_8-didemethyl-8-hydroxy-5-dea"/>
    <property type="match status" value="1"/>
</dbReference>
<dbReference type="SFLD" id="SFLDG01064">
    <property type="entry name" value="F420__menaquinone_cofactor_bio"/>
    <property type="match status" value="1"/>
</dbReference>
<comment type="pathway">
    <text evidence="2">Cofactor biosynthesis; coenzyme F0 biosynthesis.</text>
</comment>
<dbReference type="SFLD" id="SFLDG01388">
    <property type="entry name" value="7_8-didemethyl-8-hydroxy-5-dea"/>
    <property type="match status" value="1"/>
</dbReference>
<organism evidence="12 13">
    <name type="scientific">Tectimicrobiota bacterium</name>
    <dbReference type="NCBI Taxonomy" id="2528274"/>
    <lineage>
        <taxon>Bacteria</taxon>
        <taxon>Pseudomonadati</taxon>
        <taxon>Nitrospinota/Tectimicrobiota group</taxon>
        <taxon>Candidatus Tectimicrobiota</taxon>
    </lineage>
</organism>
<dbReference type="PANTHER" id="PTHR43076:SF15">
    <property type="entry name" value="7,8-DIDEMETHYL-8-HYDROXY-5-DEAZARIBOFLAVIN SYNTHASE"/>
    <property type="match status" value="1"/>
</dbReference>
<feature type="domain" description="Radical SAM core" evidence="11">
    <location>
        <begin position="59"/>
        <end position="298"/>
    </location>
</feature>
<dbReference type="Proteomes" id="UP000741360">
    <property type="component" value="Unassembled WGS sequence"/>
</dbReference>
<dbReference type="InterPro" id="IPR007197">
    <property type="entry name" value="rSAM"/>
</dbReference>
<comment type="caution">
    <text evidence="12">The sequence shown here is derived from an EMBL/GenBank/DDBJ whole genome shotgun (WGS) entry which is preliminary data.</text>
</comment>
<dbReference type="PROSITE" id="PS51918">
    <property type="entry name" value="RADICAL_SAM"/>
    <property type="match status" value="1"/>
</dbReference>
<dbReference type="GO" id="GO:0051539">
    <property type="term" value="F:4 iron, 4 sulfur cluster binding"/>
    <property type="evidence" value="ECO:0007669"/>
    <property type="project" value="UniProtKB-KW"/>
</dbReference>
<sequence>MSSAVKFKPAVEEILCKAGEGETITREEALLLADVEGEEFSSLLRAARELADRHKGKTITYSPKVFIPLTNLCRDYCGYCTFRKDPGDVGAKTLTPDEVLEVVNRGAELGCKEALFSLGDRPEALFAEAREELRRLGFRRTLDYLAAVCRLVIEKSSLLPHSNPGLMGPRDLRRLREVNVSLGLMLESVSPRLLETGGAHDRAPDKVPSRRLRTLEEAGRLNIPFTTGILIGIGETWTERVDSLLAIARLHRRYGHIQEVIIQNFRAKPTIPMRHRPDPTLEDFLRTIAVARLILGGEMNLQAPPNLTPDTYPTLISAGINDWGGISPLTQDYINPEAPWPHLRELYERTAGCGYQVRERLAIYPEYIARKQMYLTPVLRPNVERLCGQDGYAKEEAAWTADSQRGGRDARVV</sequence>
<dbReference type="SUPFAM" id="SSF102114">
    <property type="entry name" value="Radical SAM enzymes"/>
    <property type="match status" value="1"/>
</dbReference>
<dbReference type="CDD" id="cd01335">
    <property type="entry name" value="Radical_SAM"/>
    <property type="match status" value="1"/>
</dbReference>
<evidence type="ECO:0000256" key="1">
    <source>
        <dbReference type="ARBA" id="ARBA00001966"/>
    </source>
</evidence>
<dbReference type="EC" id="4.3.1.32" evidence="3"/>
<keyword evidence="5" id="KW-0949">S-adenosyl-L-methionine</keyword>
<dbReference type="Gene3D" id="3.20.20.70">
    <property type="entry name" value="Aldolase class I"/>
    <property type="match status" value="1"/>
</dbReference>
<dbReference type="EMBL" id="JACPSX010000127">
    <property type="protein sequence ID" value="MBI3014801.1"/>
    <property type="molecule type" value="Genomic_DNA"/>
</dbReference>
<dbReference type="GO" id="GO:0016765">
    <property type="term" value="F:transferase activity, transferring alkyl or aryl (other than methyl) groups"/>
    <property type="evidence" value="ECO:0007669"/>
    <property type="project" value="InterPro"/>
</dbReference>
<keyword evidence="7" id="KW-0408">Iron</keyword>
<dbReference type="NCBIfam" id="TIGR03550">
    <property type="entry name" value="F420_cofG"/>
    <property type="match status" value="1"/>
</dbReference>
<evidence type="ECO:0000256" key="8">
    <source>
        <dbReference type="ARBA" id="ARBA00023014"/>
    </source>
</evidence>
<name>A0A932M1G4_UNCTE</name>
<dbReference type="InterPro" id="IPR006638">
    <property type="entry name" value="Elp3/MiaA/NifB-like_rSAM"/>
</dbReference>
<dbReference type="GO" id="GO:0046872">
    <property type="term" value="F:metal ion binding"/>
    <property type="evidence" value="ECO:0007669"/>
    <property type="project" value="UniProtKB-KW"/>
</dbReference>